<dbReference type="InterPro" id="IPR006860">
    <property type="entry name" value="FecR"/>
</dbReference>
<dbReference type="GO" id="GO:0016989">
    <property type="term" value="F:sigma factor antagonist activity"/>
    <property type="evidence" value="ECO:0007669"/>
    <property type="project" value="TreeGrafter"/>
</dbReference>
<comment type="caution">
    <text evidence="3">The sequence shown here is derived from an EMBL/GenBank/DDBJ whole genome shotgun (WGS) entry which is preliminary data.</text>
</comment>
<reference evidence="3 4" key="1">
    <citation type="submission" date="2017-09" db="EMBL/GenBank/DDBJ databases">
        <title>Bacterial strain isolated from the female urinary microbiota.</title>
        <authorList>
            <person name="Thomas-White K."/>
            <person name="Kumar N."/>
            <person name="Forster S."/>
            <person name="Putonti C."/>
            <person name="Lawley T."/>
            <person name="Wolfe A.J."/>
        </authorList>
    </citation>
    <scope>NUCLEOTIDE SEQUENCE [LARGE SCALE GENOMIC DNA]</scope>
    <source>
        <strain evidence="3 4">UMB0536</strain>
    </source>
</reference>
<dbReference type="Proteomes" id="UP000235564">
    <property type="component" value="Unassembled WGS sequence"/>
</dbReference>
<feature type="domain" description="FecR protein" evidence="2">
    <location>
        <begin position="128"/>
        <end position="212"/>
    </location>
</feature>
<dbReference type="PANTHER" id="PTHR30273:SF2">
    <property type="entry name" value="PROTEIN FECR"/>
    <property type="match status" value="1"/>
</dbReference>
<keyword evidence="1" id="KW-0472">Membrane</keyword>
<keyword evidence="1" id="KW-0812">Transmembrane</keyword>
<name>A0A2N6QMQ8_9BACT</name>
<dbReference type="RefSeq" id="WP_102698276.1">
    <property type="nucleotide sequence ID" value="NZ_PNGJ01000016.1"/>
</dbReference>
<evidence type="ECO:0000256" key="1">
    <source>
        <dbReference type="SAM" id="Phobius"/>
    </source>
</evidence>
<accession>A0A2N6QMQ8</accession>
<dbReference type="PANTHER" id="PTHR30273">
    <property type="entry name" value="PERIPLASMIC SIGNAL SENSOR AND SIGMA FACTOR ACTIVATOR FECR-RELATED"/>
    <property type="match status" value="1"/>
</dbReference>
<evidence type="ECO:0000259" key="2">
    <source>
        <dbReference type="Pfam" id="PF04773"/>
    </source>
</evidence>
<dbReference type="InterPro" id="IPR012373">
    <property type="entry name" value="Ferrdict_sens_TM"/>
</dbReference>
<dbReference type="OrthoDB" id="676789at2"/>
<dbReference type="EMBL" id="PNGJ01000016">
    <property type="protein sequence ID" value="PMC22713.1"/>
    <property type="molecule type" value="Genomic_DNA"/>
</dbReference>
<evidence type="ECO:0000313" key="4">
    <source>
        <dbReference type="Proteomes" id="UP000235564"/>
    </source>
</evidence>
<feature type="transmembrane region" description="Helical" evidence="1">
    <location>
        <begin position="87"/>
        <end position="106"/>
    </location>
</feature>
<dbReference type="Gene3D" id="2.60.120.1440">
    <property type="match status" value="1"/>
</dbReference>
<evidence type="ECO:0000313" key="3">
    <source>
        <dbReference type="EMBL" id="PMC22713.1"/>
    </source>
</evidence>
<proteinExistence type="predicted"/>
<gene>
    <name evidence="3" type="ORF">CJ231_12790</name>
</gene>
<protein>
    <recommendedName>
        <fullName evidence="2">FecR protein domain-containing protein</fullName>
    </recommendedName>
</protein>
<sequence length="332" mass="37002">MNEYMNEEKRKHGKEACDFYNKYMASSSDTPLQADDLEDDMPEDSPTRISPLKAWQIEQCKHMTRKALSARLGFNIVGSPRTARPRFFGIAAAVLILFGVGIMLTWRDLQPVPQHRLQQLAHCVTDTTITLPDGTRVDLQAGSSLSIADDFGRSSRVVALSGQAFFDVATDSARLFTVEAGQLHAVVHGTSFNVFAHPGQAISEITVSSGCVEVKKAHGGHSFGRYRHGDQIAYDARTARATVHQVDVDDMTEWQRHEFRLTDATRQQFCDKIRRHFGKEIVIRDNAIDASARINYSATAERPTVTNVMNDICVIFNVQYADLGNAIIISTR</sequence>
<organism evidence="3 4">
    <name type="scientific">Hoylesella buccalis</name>
    <dbReference type="NCBI Taxonomy" id="28127"/>
    <lineage>
        <taxon>Bacteria</taxon>
        <taxon>Pseudomonadati</taxon>
        <taxon>Bacteroidota</taxon>
        <taxon>Bacteroidia</taxon>
        <taxon>Bacteroidales</taxon>
        <taxon>Prevotellaceae</taxon>
        <taxon>Hoylesella</taxon>
    </lineage>
</organism>
<dbReference type="Gene3D" id="3.55.50.30">
    <property type="match status" value="1"/>
</dbReference>
<dbReference type="Pfam" id="PF04773">
    <property type="entry name" value="FecR"/>
    <property type="match status" value="1"/>
</dbReference>
<dbReference type="AlphaFoldDB" id="A0A2N6QMQ8"/>
<keyword evidence="1" id="KW-1133">Transmembrane helix</keyword>